<dbReference type="GeneID" id="37273289"/>
<organism evidence="2 3">
    <name type="scientific">Tilletiopsis washingtonensis</name>
    <dbReference type="NCBI Taxonomy" id="58919"/>
    <lineage>
        <taxon>Eukaryota</taxon>
        <taxon>Fungi</taxon>
        <taxon>Dikarya</taxon>
        <taxon>Basidiomycota</taxon>
        <taxon>Ustilaginomycotina</taxon>
        <taxon>Exobasidiomycetes</taxon>
        <taxon>Entylomatales</taxon>
        <taxon>Entylomatales incertae sedis</taxon>
        <taxon>Tilletiopsis</taxon>
    </lineage>
</organism>
<gene>
    <name evidence="2" type="ORF">FA09DRAFT_62184</name>
</gene>
<name>A0A316Z876_9BASI</name>
<evidence type="ECO:0000256" key="1">
    <source>
        <dbReference type="SAM" id="MobiDB-lite"/>
    </source>
</evidence>
<accession>A0A316Z876</accession>
<evidence type="ECO:0000313" key="2">
    <source>
        <dbReference type="EMBL" id="PWN97142.1"/>
    </source>
</evidence>
<evidence type="ECO:0000313" key="3">
    <source>
        <dbReference type="Proteomes" id="UP000245946"/>
    </source>
</evidence>
<reference evidence="2 3" key="1">
    <citation type="journal article" date="2018" name="Mol. Biol. Evol.">
        <title>Broad Genomic Sampling Reveals a Smut Pathogenic Ancestry of the Fungal Clade Ustilaginomycotina.</title>
        <authorList>
            <person name="Kijpornyongpan T."/>
            <person name="Mondo S.J."/>
            <person name="Barry K."/>
            <person name="Sandor L."/>
            <person name="Lee J."/>
            <person name="Lipzen A."/>
            <person name="Pangilinan J."/>
            <person name="LaButti K."/>
            <person name="Hainaut M."/>
            <person name="Henrissat B."/>
            <person name="Grigoriev I.V."/>
            <person name="Spatafora J.W."/>
            <person name="Aime M.C."/>
        </authorList>
    </citation>
    <scope>NUCLEOTIDE SEQUENCE [LARGE SCALE GENOMIC DNA]</scope>
    <source>
        <strain evidence="2 3">MCA 4186</strain>
    </source>
</reference>
<dbReference type="EMBL" id="KZ819296">
    <property type="protein sequence ID" value="PWN97142.1"/>
    <property type="molecule type" value="Genomic_DNA"/>
</dbReference>
<feature type="region of interest" description="Disordered" evidence="1">
    <location>
        <begin position="104"/>
        <end position="132"/>
    </location>
</feature>
<proteinExistence type="predicted"/>
<keyword evidence="3" id="KW-1185">Reference proteome</keyword>
<protein>
    <submittedName>
        <fullName evidence="2">Uncharacterized protein</fullName>
    </submittedName>
</protein>
<dbReference type="AlphaFoldDB" id="A0A316Z876"/>
<sequence length="132" mass="14811">MRRDVAGLAPNMHMRAAAPHSPAQVSRPAYSHGHSIKRNLSALLVLFQQCPHALPASHEALPLIIARQCMQARQESRQCPCDGSCEGWCRGRKPQRDAALVRLREERGERGAQTRPVGRRHGGPRDVRDWVR</sequence>
<dbReference type="RefSeq" id="XP_025597421.1">
    <property type="nucleotide sequence ID" value="XM_025745745.1"/>
</dbReference>
<feature type="compositionally biased region" description="Basic and acidic residues" evidence="1">
    <location>
        <begin position="123"/>
        <end position="132"/>
    </location>
</feature>
<dbReference type="Proteomes" id="UP000245946">
    <property type="component" value="Unassembled WGS sequence"/>
</dbReference>